<organism evidence="4">
    <name type="scientific">Timema monikensis</name>
    <dbReference type="NCBI Taxonomy" id="170555"/>
    <lineage>
        <taxon>Eukaryota</taxon>
        <taxon>Metazoa</taxon>
        <taxon>Ecdysozoa</taxon>
        <taxon>Arthropoda</taxon>
        <taxon>Hexapoda</taxon>
        <taxon>Insecta</taxon>
        <taxon>Pterygota</taxon>
        <taxon>Neoptera</taxon>
        <taxon>Polyneoptera</taxon>
        <taxon>Phasmatodea</taxon>
        <taxon>Timematodea</taxon>
        <taxon>Timematoidea</taxon>
        <taxon>Timematidae</taxon>
        <taxon>Timema</taxon>
    </lineage>
</organism>
<evidence type="ECO:0000256" key="2">
    <source>
        <dbReference type="ARBA" id="ARBA00022490"/>
    </source>
</evidence>
<gene>
    <name evidence="4" type="ORF">TMSB3V08_LOCUS8375</name>
</gene>
<protein>
    <submittedName>
        <fullName evidence="4">Uncharacterized protein</fullName>
    </submittedName>
</protein>
<evidence type="ECO:0000313" key="4">
    <source>
        <dbReference type="EMBL" id="CAD7431648.1"/>
    </source>
</evidence>
<dbReference type="GO" id="GO:0003723">
    <property type="term" value="F:RNA binding"/>
    <property type="evidence" value="ECO:0007669"/>
    <property type="project" value="TreeGrafter"/>
</dbReference>
<comment type="subcellular location">
    <subcellularLocation>
        <location evidence="1">Cytoplasm</location>
        <location evidence="1">P-body</location>
    </subcellularLocation>
</comment>
<dbReference type="PANTHER" id="PTHR21551:SF0">
    <property type="entry name" value="PROTEIN ASSOCIATED WITH TOPO II RELATED-1, ISOFORM A"/>
    <property type="match status" value="1"/>
</dbReference>
<reference evidence="4" key="1">
    <citation type="submission" date="2020-11" db="EMBL/GenBank/DDBJ databases">
        <authorList>
            <person name="Tran Van P."/>
        </authorList>
    </citation>
    <scope>NUCLEOTIDE SEQUENCE</scope>
</reference>
<evidence type="ECO:0000256" key="3">
    <source>
        <dbReference type="SAM" id="MobiDB-lite"/>
    </source>
</evidence>
<sequence length="439" mass="50494">MCGPQPLPQWIQPGFRPPTHLNGEYHHHHHHHYQQQHQHLRWDHDPYNGLMTTKERQWLYNIQQLQLSTDKPYIDDYYYTVFVSRRGDPTGGSFVTEHRERRDSVRDKPYTPMQFQNSLGKLQAGSVTSPRKLLDLEVVSNEGLDCPTTAPPKDTQRCKQMLLEIEKLYLLLLKLEDSVSPHLEAREIVTETKQELLTNIFTSLLHKDWLVAIMSYRKGKVSTIMSYRKGKVSTIMSYKKGKVSTIMSYKKGKVSTIMSYRKGKMLILRLLPHLAQPEVDHQLCGVWVRILGGLPAVSRRDGPLLTHLYPHYKQWLERATPVRVLQLCSSLVSDQGPMRSSRLFLVVGNKFGISALKAILERMQVMYPSLEPHLREEWSSFLSTLMAAIQLAASVRSLSPPIEVMDAGVLSRHLQDWSEDSSNMCALFERAFASQPIIK</sequence>
<dbReference type="InterPro" id="IPR039900">
    <property type="entry name" value="Pat1-like"/>
</dbReference>
<proteinExistence type="predicted"/>
<accession>A0A7R9HQW8</accession>
<evidence type="ECO:0000256" key="1">
    <source>
        <dbReference type="ARBA" id="ARBA00004201"/>
    </source>
</evidence>
<keyword evidence="2" id="KW-0963">Cytoplasm</keyword>
<dbReference type="EMBL" id="OB795090">
    <property type="protein sequence ID" value="CAD7431648.1"/>
    <property type="molecule type" value="Genomic_DNA"/>
</dbReference>
<dbReference type="GO" id="GO:0000290">
    <property type="term" value="P:deadenylation-dependent decapping of nuclear-transcribed mRNA"/>
    <property type="evidence" value="ECO:0007669"/>
    <property type="project" value="InterPro"/>
</dbReference>
<dbReference type="GO" id="GO:0033962">
    <property type="term" value="P:P-body assembly"/>
    <property type="evidence" value="ECO:0007669"/>
    <property type="project" value="TreeGrafter"/>
</dbReference>
<dbReference type="AlphaFoldDB" id="A0A7R9HQW8"/>
<name>A0A7R9HQW8_9NEOP</name>
<dbReference type="GO" id="GO:0000932">
    <property type="term" value="C:P-body"/>
    <property type="evidence" value="ECO:0007669"/>
    <property type="project" value="UniProtKB-SubCell"/>
</dbReference>
<feature type="region of interest" description="Disordered" evidence="3">
    <location>
        <begin position="1"/>
        <end position="39"/>
    </location>
</feature>
<dbReference type="PANTHER" id="PTHR21551">
    <property type="entry name" value="TOPOISOMERASE II-ASSOCIATED PROTEIN PAT1"/>
    <property type="match status" value="1"/>
</dbReference>